<dbReference type="PROSITE" id="PS50048">
    <property type="entry name" value="ZN2_CY6_FUNGAL_2"/>
    <property type="match status" value="1"/>
</dbReference>
<evidence type="ECO:0000256" key="2">
    <source>
        <dbReference type="ARBA" id="ARBA00023242"/>
    </source>
</evidence>
<dbReference type="GO" id="GO:0005634">
    <property type="term" value="C:nucleus"/>
    <property type="evidence" value="ECO:0007669"/>
    <property type="project" value="UniProtKB-SubCell"/>
</dbReference>
<dbReference type="InterPro" id="IPR021858">
    <property type="entry name" value="Fun_TF"/>
</dbReference>
<protein>
    <recommendedName>
        <fullName evidence="4">Zn(2)-C6 fungal-type domain-containing protein</fullName>
    </recommendedName>
</protein>
<feature type="region of interest" description="Disordered" evidence="3">
    <location>
        <begin position="134"/>
        <end position="158"/>
    </location>
</feature>
<dbReference type="GO" id="GO:0045944">
    <property type="term" value="P:positive regulation of transcription by RNA polymerase II"/>
    <property type="evidence" value="ECO:0007669"/>
    <property type="project" value="TreeGrafter"/>
</dbReference>
<feature type="compositionally biased region" description="Polar residues" evidence="3">
    <location>
        <begin position="1"/>
        <end position="15"/>
    </location>
</feature>
<dbReference type="CDD" id="cd00067">
    <property type="entry name" value="GAL4"/>
    <property type="match status" value="1"/>
</dbReference>
<evidence type="ECO:0000256" key="3">
    <source>
        <dbReference type="SAM" id="MobiDB-lite"/>
    </source>
</evidence>
<dbReference type="PANTHER" id="PTHR37534">
    <property type="entry name" value="TRANSCRIPTIONAL ACTIVATOR PROTEIN UGA3"/>
    <property type="match status" value="1"/>
</dbReference>
<dbReference type="PROSITE" id="PS00463">
    <property type="entry name" value="ZN2_CY6_FUNGAL_1"/>
    <property type="match status" value="1"/>
</dbReference>
<dbReference type="SMART" id="SM00066">
    <property type="entry name" value="GAL4"/>
    <property type="match status" value="1"/>
</dbReference>
<dbReference type="CDD" id="cd12148">
    <property type="entry name" value="fungal_TF_MHR"/>
    <property type="match status" value="1"/>
</dbReference>
<dbReference type="AlphaFoldDB" id="A0A6A6FWQ4"/>
<dbReference type="SUPFAM" id="SSF57701">
    <property type="entry name" value="Zn2/Cys6 DNA-binding domain"/>
    <property type="match status" value="1"/>
</dbReference>
<proteinExistence type="predicted"/>
<dbReference type="EMBL" id="ML992662">
    <property type="protein sequence ID" value="KAF2217794.1"/>
    <property type="molecule type" value="Genomic_DNA"/>
</dbReference>
<dbReference type="Pfam" id="PF11951">
    <property type="entry name" value="Fungal_trans_2"/>
    <property type="match status" value="1"/>
</dbReference>
<name>A0A6A6FWQ4_9PEZI</name>
<feature type="region of interest" description="Disordered" evidence="3">
    <location>
        <begin position="1"/>
        <end position="38"/>
    </location>
</feature>
<dbReference type="Pfam" id="PF00172">
    <property type="entry name" value="Zn_clus"/>
    <property type="match status" value="1"/>
</dbReference>
<dbReference type="GO" id="GO:0008270">
    <property type="term" value="F:zinc ion binding"/>
    <property type="evidence" value="ECO:0007669"/>
    <property type="project" value="InterPro"/>
</dbReference>
<dbReference type="Proteomes" id="UP000799539">
    <property type="component" value="Unassembled WGS sequence"/>
</dbReference>
<feature type="region of interest" description="Disordered" evidence="3">
    <location>
        <begin position="235"/>
        <end position="262"/>
    </location>
</feature>
<dbReference type="GO" id="GO:0000981">
    <property type="term" value="F:DNA-binding transcription factor activity, RNA polymerase II-specific"/>
    <property type="evidence" value="ECO:0007669"/>
    <property type="project" value="InterPro"/>
</dbReference>
<sequence>MAPTEVTNNVVNISEGSPRGPERRLAGPGRQVGESRKRTRTGCLNCRRKRRKCDEAKPTCEGCQARREACEWGVKVSFKPENAQTMRAEHPSMLQSAYSEHLSYKIVNVTNEVIRDYFEESTNGVDDARAAEAVPLPASLPSKVNRPGPQNRRNTSQQALPFDMLRPIATHESYSTVEDDVVPGVDLEGTQLVQSRELFLSPQYSDSTIEDGIFSAGSQYQELHAALRNKIIDTAKSTNPSRLGSPDTQQRAEMRGEGSSESADEDWQRLLYLSVEQEFMLWQNYIDELAPWLDKFDMYRHFELVLPILAKQHPHLEYSILALSARQKELVEKNADLSCSLALYQHAIHLLTPLLQLRTTEVLASCLVLCVLEMMSCSPKAWRRHVDGCAALIQALGISGGCGRLEQAIFWCFARIDICGALISSERTLIPLHKWMGGVDITSDVNMLLNLHSDFSMYANHVVYLTGQVIDLLCSSGKWEQRHRNPTHPMSPTEYFHQWTQLFELLERWYHDRPEEMKTIISIPTSTTHKPFPTLLFGNGPGISGNQMYHTAALLMLKYKPPHVQFAKKPPSVLWHARQICGISLSNHHHGSWSNSIQPLWIAGQHMSHPSEHRAILEIYERIEREMGWATKWRADDLKEHVRYRSHFFFLERGKKKYASLLTDAWQWGDVDMY</sequence>
<evidence type="ECO:0000313" key="6">
    <source>
        <dbReference type="Proteomes" id="UP000799539"/>
    </source>
</evidence>
<dbReference type="Gene3D" id="4.10.240.10">
    <property type="entry name" value="Zn(2)-C6 fungal-type DNA-binding domain"/>
    <property type="match status" value="1"/>
</dbReference>
<keyword evidence="2" id="KW-0539">Nucleus</keyword>
<comment type="subcellular location">
    <subcellularLocation>
        <location evidence="1">Nucleus</location>
    </subcellularLocation>
</comment>
<evidence type="ECO:0000256" key="1">
    <source>
        <dbReference type="ARBA" id="ARBA00004123"/>
    </source>
</evidence>
<accession>A0A6A6FWQ4</accession>
<reference evidence="5" key="1">
    <citation type="journal article" date="2020" name="Stud. Mycol.">
        <title>101 Dothideomycetes genomes: a test case for predicting lifestyles and emergence of pathogens.</title>
        <authorList>
            <person name="Haridas S."/>
            <person name="Albert R."/>
            <person name="Binder M."/>
            <person name="Bloem J."/>
            <person name="Labutti K."/>
            <person name="Salamov A."/>
            <person name="Andreopoulos B."/>
            <person name="Baker S."/>
            <person name="Barry K."/>
            <person name="Bills G."/>
            <person name="Bluhm B."/>
            <person name="Cannon C."/>
            <person name="Castanera R."/>
            <person name="Culley D."/>
            <person name="Daum C."/>
            <person name="Ezra D."/>
            <person name="Gonzalez J."/>
            <person name="Henrissat B."/>
            <person name="Kuo A."/>
            <person name="Liang C."/>
            <person name="Lipzen A."/>
            <person name="Lutzoni F."/>
            <person name="Magnuson J."/>
            <person name="Mondo S."/>
            <person name="Nolan M."/>
            <person name="Ohm R."/>
            <person name="Pangilinan J."/>
            <person name="Park H.-J."/>
            <person name="Ramirez L."/>
            <person name="Alfaro M."/>
            <person name="Sun H."/>
            <person name="Tritt A."/>
            <person name="Yoshinaga Y."/>
            <person name="Zwiers L.-H."/>
            <person name="Turgeon B."/>
            <person name="Goodwin S."/>
            <person name="Spatafora J."/>
            <person name="Crous P."/>
            <person name="Grigoriev I."/>
        </authorList>
    </citation>
    <scope>NUCLEOTIDE SEQUENCE</scope>
    <source>
        <strain evidence="5">SCOH1-5</strain>
    </source>
</reference>
<keyword evidence="6" id="KW-1185">Reference proteome</keyword>
<feature type="domain" description="Zn(2)-C6 fungal-type" evidence="4">
    <location>
        <begin position="42"/>
        <end position="72"/>
    </location>
</feature>
<feature type="compositionally biased region" description="Polar residues" evidence="3">
    <location>
        <begin position="235"/>
        <end position="249"/>
    </location>
</feature>
<dbReference type="GO" id="GO:0000976">
    <property type="term" value="F:transcription cis-regulatory region binding"/>
    <property type="evidence" value="ECO:0007669"/>
    <property type="project" value="TreeGrafter"/>
</dbReference>
<dbReference type="PANTHER" id="PTHR37534:SF4">
    <property type="entry name" value="ZN(II)2CYS6 TRANSCRIPTION FACTOR (EUROFUNG)"/>
    <property type="match status" value="1"/>
</dbReference>
<dbReference type="InterPro" id="IPR001138">
    <property type="entry name" value="Zn2Cys6_DnaBD"/>
</dbReference>
<evidence type="ECO:0000313" key="5">
    <source>
        <dbReference type="EMBL" id="KAF2217794.1"/>
    </source>
</evidence>
<gene>
    <name evidence="5" type="ORF">CERZMDRAFT_63923</name>
</gene>
<dbReference type="InterPro" id="IPR036864">
    <property type="entry name" value="Zn2-C6_fun-type_DNA-bd_sf"/>
</dbReference>
<organism evidence="5 6">
    <name type="scientific">Cercospora zeae-maydis SCOH1-5</name>
    <dbReference type="NCBI Taxonomy" id="717836"/>
    <lineage>
        <taxon>Eukaryota</taxon>
        <taxon>Fungi</taxon>
        <taxon>Dikarya</taxon>
        <taxon>Ascomycota</taxon>
        <taxon>Pezizomycotina</taxon>
        <taxon>Dothideomycetes</taxon>
        <taxon>Dothideomycetidae</taxon>
        <taxon>Mycosphaerellales</taxon>
        <taxon>Mycosphaerellaceae</taxon>
        <taxon>Cercospora</taxon>
    </lineage>
</organism>
<evidence type="ECO:0000259" key="4">
    <source>
        <dbReference type="PROSITE" id="PS50048"/>
    </source>
</evidence>
<dbReference type="OrthoDB" id="415590at2759"/>